<comment type="caution">
    <text evidence="4">The sequence shown here is derived from an EMBL/GenBank/DDBJ whole genome shotgun (WGS) entry which is preliminary data.</text>
</comment>
<dbReference type="PANTHER" id="PTHR43884:SF20">
    <property type="entry name" value="ACYL-COA DEHYDROGENASE FADE28"/>
    <property type="match status" value="1"/>
</dbReference>
<reference evidence="4 5" key="1">
    <citation type="submission" date="2019-06" db="EMBL/GenBank/DDBJ databases">
        <title>Sequencing the genomes of 1000 actinobacteria strains.</title>
        <authorList>
            <person name="Klenk H.-P."/>
        </authorList>
    </citation>
    <scope>NUCLEOTIDE SEQUENCE [LARGE SCALE GENOMIC DNA]</scope>
    <source>
        <strain evidence="4 5">DSM 41929</strain>
    </source>
</reference>
<proteinExistence type="predicted"/>
<evidence type="ECO:0000313" key="4">
    <source>
        <dbReference type="EMBL" id="TQK98352.1"/>
    </source>
</evidence>
<dbReference type="GO" id="GO:0003995">
    <property type="term" value="F:acyl-CoA dehydrogenase activity"/>
    <property type="evidence" value="ECO:0007669"/>
    <property type="project" value="TreeGrafter"/>
</dbReference>
<dbReference type="GO" id="GO:0050660">
    <property type="term" value="F:flavin adenine dinucleotide binding"/>
    <property type="evidence" value="ECO:0007669"/>
    <property type="project" value="InterPro"/>
</dbReference>
<keyword evidence="3" id="KW-0560">Oxidoreductase</keyword>
<keyword evidence="5" id="KW-1185">Reference proteome</keyword>
<evidence type="ECO:0000313" key="5">
    <source>
        <dbReference type="Proteomes" id="UP000318103"/>
    </source>
</evidence>
<dbReference type="SUPFAM" id="SSF56645">
    <property type="entry name" value="Acyl-CoA dehydrogenase NM domain-like"/>
    <property type="match status" value="1"/>
</dbReference>
<sequence>MRSLDTAVAACEKHHPGLIGALAGIPFAERERPGSKVIDLFRAHDGAALLVPAALGGREADPLDAVRVMRAIGAHSPSLGAAATMHHFTVATLLALDPELSRLTGPQAALMRRVAPERLLMASGWAEGRTEQNILNPAMTATPAEGGFLVNGAKKPCSLSHSMDLLTLGVTLPGEGGVPELAMAVLPADRPGISRHPFWSSDILGGAESDEVRLENVFVEEELFVRATADDPARFDDLQTAGFIWFELLITAAYTGAASALTARVLERGRGSVTDRATLALRTEAAIELTEGMARTIRDGEISESTVAGTLVTRFSVQELLVEAAALAVELLGGMEFIGSAETAYLASAVRPLAFHPPSRTSTAEALVDFLSGGPLVLA</sequence>
<dbReference type="InterPro" id="IPR009100">
    <property type="entry name" value="AcylCoA_DH/oxidase_NM_dom_sf"/>
</dbReference>
<keyword evidence="2" id="KW-0274">FAD</keyword>
<dbReference type="AlphaFoldDB" id="A0A542UH07"/>
<dbReference type="PANTHER" id="PTHR43884">
    <property type="entry name" value="ACYL-COA DEHYDROGENASE"/>
    <property type="match status" value="1"/>
</dbReference>
<dbReference type="EMBL" id="VFNX01000001">
    <property type="protein sequence ID" value="TQK98352.1"/>
    <property type="molecule type" value="Genomic_DNA"/>
</dbReference>
<organism evidence="4 5">
    <name type="scientific">Streptomyces puniciscabiei</name>
    <dbReference type="NCBI Taxonomy" id="164348"/>
    <lineage>
        <taxon>Bacteria</taxon>
        <taxon>Bacillati</taxon>
        <taxon>Actinomycetota</taxon>
        <taxon>Actinomycetes</taxon>
        <taxon>Kitasatosporales</taxon>
        <taxon>Streptomycetaceae</taxon>
        <taxon>Streptomyces</taxon>
    </lineage>
</organism>
<protein>
    <submittedName>
        <fullName evidence="4">Alkylation response protein AidB-like acyl-CoA dehydrogenase</fullName>
    </submittedName>
</protein>
<dbReference type="InterPro" id="IPR046373">
    <property type="entry name" value="Acyl-CoA_Oxase/DH_mid-dom_sf"/>
</dbReference>
<dbReference type="Gene3D" id="2.40.110.10">
    <property type="entry name" value="Butyryl-CoA Dehydrogenase, subunit A, domain 2"/>
    <property type="match status" value="1"/>
</dbReference>
<accession>A0A542UH07</accession>
<dbReference type="Gene3D" id="1.10.540.10">
    <property type="entry name" value="Acyl-CoA dehydrogenase/oxidase, N-terminal domain"/>
    <property type="match status" value="1"/>
</dbReference>
<keyword evidence="1" id="KW-0285">Flavoprotein</keyword>
<evidence type="ECO:0000256" key="1">
    <source>
        <dbReference type="ARBA" id="ARBA00022630"/>
    </source>
</evidence>
<dbReference type="RefSeq" id="WP_055704699.1">
    <property type="nucleotide sequence ID" value="NZ_JBPJFI010000001.1"/>
</dbReference>
<evidence type="ECO:0000256" key="2">
    <source>
        <dbReference type="ARBA" id="ARBA00022827"/>
    </source>
</evidence>
<dbReference type="Proteomes" id="UP000318103">
    <property type="component" value="Unassembled WGS sequence"/>
</dbReference>
<name>A0A542UH07_9ACTN</name>
<dbReference type="OrthoDB" id="2986495at2"/>
<gene>
    <name evidence="4" type="ORF">FB563_3374</name>
</gene>
<evidence type="ECO:0000256" key="3">
    <source>
        <dbReference type="ARBA" id="ARBA00023002"/>
    </source>
</evidence>
<dbReference type="InterPro" id="IPR037069">
    <property type="entry name" value="AcylCoA_DH/ox_N_sf"/>
</dbReference>